<dbReference type="Proteomes" id="UP000095283">
    <property type="component" value="Unplaced"/>
</dbReference>
<keyword evidence="1" id="KW-0472">Membrane</keyword>
<evidence type="ECO:0000313" key="3">
    <source>
        <dbReference type="WBParaSite" id="Hba_08547"/>
    </source>
</evidence>
<reference evidence="3" key="1">
    <citation type="submission" date="2016-11" db="UniProtKB">
        <authorList>
            <consortium name="WormBaseParasite"/>
        </authorList>
    </citation>
    <scope>IDENTIFICATION</scope>
</reference>
<evidence type="ECO:0000256" key="1">
    <source>
        <dbReference type="SAM" id="Phobius"/>
    </source>
</evidence>
<sequence>MDLMRSRLVQTLLWLPLSRDTTILNNPKNYNLLIIIILTLFYASYCHYSFFKRFYVWNIKVN</sequence>
<keyword evidence="1" id="KW-1133">Transmembrane helix</keyword>
<evidence type="ECO:0000313" key="2">
    <source>
        <dbReference type="Proteomes" id="UP000095283"/>
    </source>
</evidence>
<protein>
    <submittedName>
        <fullName evidence="3">Uncharacterized protein</fullName>
    </submittedName>
</protein>
<name>A0A1I7WTN3_HETBA</name>
<dbReference type="WBParaSite" id="Hba_08547">
    <property type="protein sequence ID" value="Hba_08547"/>
    <property type="gene ID" value="Hba_08547"/>
</dbReference>
<dbReference type="AlphaFoldDB" id="A0A1I7WTN3"/>
<accession>A0A1I7WTN3</accession>
<keyword evidence="2" id="KW-1185">Reference proteome</keyword>
<keyword evidence="1" id="KW-0812">Transmembrane</keyword>
<feature type="transmembrane region" description="Helical" evidence="1">
    <location>
        <begin position="29"/>
        <end position="51"/>
    </location>
</feature>
<proteinExistence type="predicted"/>
<organism evidence="2 3">
    <name type="scientific">Heterorhabditis bacteriophora</name>
    <name type="common">Entomopathogenic nematode worm</name>
    <dbReference type="NCBI Taxonomy" id="37862"/>
    <lineage>
        <taxon>Eukaryota</taxon>
        <taxon>Metazoa</taxon>
        <taxon>Ecdysozoa</taxon>
        <taxon>Nematoda</taxon>
        <taxon>Chromadorea</taxon>
        <taxon>Rhabditida</taxon>
        <taxon>Rhabditina</taxon>
        <taxon>Rhabditomorpha</taxon>
        <taxon>Strongyloidea</taxon>
        <taxon>Heterorhabditidae</taxon>
        <taxon>Heterorhabditis</taxon>
    </lineage>
</organism>